<evidence type="ECO:0000256" key="2">
    <source>
        <dbReference type="PIRSR" id="PIRSR005211-1"/>
    </source>
</evidence>
<organism evidence="6 7">
    <name type="scientific">Aphanomyces stellatus</name>
    <dbReference type="NCBI Taxonomy" id="120398"/>
    <lineage>
        <taxon>Eukaryota</taxon>
        <taxon>Sar</taxon>
        <taxon>Stramenopiles</taxon>
        <taxon>Oomycota</taxon>
        <taxon>Saprolegniomycetes</taxon>
        <taxon>Saprolegniales</taxon>
        <taxon>Verrucalvaceae</taxon>
        <taxon>Aphanomyces</taxon>
    </lineage>
</organism>
<evidence type="ECO:0000256" key="3">
    <source>
        <dbReference type="SAM" id="Phobius"/>
    </source>
</evidence>
<feature type="active site" description="Charge relay system" evidence="2">
    <location>
        <position position="344"/>
    </location>
</feature>
<dbReference type="InterPro" id="IPR022742">
    <property type="entry name" value="Hydrolase_4"/>
</dbReference>
<dbReference type="EMBL" id="VJMH01005636">
    <property type="protein sequence ID" value="KAF0693871.1"/>
    <property type="molecule type" value="Genomic_DNA"/>
</dbReference>
<reference evidence="6 7" key="1">
    <citation type="submission" date="2019-03" db="EMBL/GenBank/DDBJ databases">
        <authorList>
            <person name="Gaulin E."/>
            <person name="Dumas B."/>
        </authorList>
    </citation>
    <scope>NUCLEOTIDE SEQUENCE [LARGE SCALE GENOMIC DNA]</scope>
    <source>
        <strain evidence="6">CBS 568.67</strain>
    </source>
</reference>
<accession>A0A485L2N2</accession>
<dbReference type="OrthoDB" id="247542at2759"/>
<comment type="similarity">
    <text evidence="1">Belongs to the AB hydrolase superfamily. AB hydrolase 4 family.</text>
</comment>
<evidence type="ECO:0000259" key="4">
    <source>
        <dbReference type="Pfam" id="PF12146"/>
    </source>
</evidence>
<dbReference type="GO" id="GO:0047372">
    <property type="term" value="F:monoacylglycerol lipase activity"/>
    <property type="evidence" value="ECO:0007669"/>
    <property type="project" value="TreeGrafter"/>
</dbReference>
<dbReference type="Proteomes" id="UP000332933">
    <property type="component" value="Unassembled WGS sequence"/>
</dbReference>
<evidence type="ECO:0000256" key="1">
    <source>
        <dbReference type="ARBA" id="ARBA00010884"/>
    </source>
</evidence>
<feature type="active site" description="Charge relay system" evidence="2">
    <location>
        <position position="221"/>
    </location>
</feature>
<dbReference type="Gene3D" id="3.40.50.1820">
    <property type="entry name" value="alpha/beta hydrolase"/>
    <property type="match status" value="1"/>
</dbReference>
<dbReference type="PIRSF" id="PIRSF005211">
    <property type="entry name" value="Ab_hydro_YheT"/>
    <property type="match status" value="1"/>
</dbReference>
<evidence type="ECO:0000313" key="6">
    <source>
        <dbReference type="EMBL" id="VFT92022.1"/>
    </source>
</evidence>
<dbReference type="InterPro" id="IPR050960">
    <property type="entry name" value="AB_hydrolase_4_sf"/>
</dbReference>
<dbReference type="EMBL" id="CAADRA010005657">
    <property type="protein sequence ID" value="VFT92022.1"/>
    <property type="molecule type" value="Genomic_DNA"/>
</dbReference>
<feature type="transmembrane region" description="Helical" evidence="3">
    <location>
        <begin position="20"/>
        <end position="38"/>
    </location>
</feature>
<keyword evidence="3" id="KW-0812">Transmembrane</keyword>
<dbReference type="InterPro" id="IPR029058">
    <property type="entry name" value="AB_hydrolase_fold"/>
</dbReference>
<gene>
    <name evidence="6" type="primary">Aste57867_15213</name>
    <name evidence="5" type="ORF">As57867_015157</name>
    <name evidence="6" type="ORF">ASTE57867_15213</name>
</gene>
<dbReference type="PROSITE" id="PS51257">
    <property type="entry name" value="PROKAR_LIPOPROTEIN"/>
    <property type="match status" value="1"/>
</dbReference>
<name>A0A485L2N2_9STRA</name>
<evidence type="ECO:0000313" key="5">
    <source>
        <dbReference type="EMBL" id="KAF0693871.1"/>
    </source>
</evidence>
<keyword evidence="3" id="KW-1133">Transmembrane helix</keyword>
<dbReference type="Pfam" id="PF12146">
    <property type="entry name" value="Hydrolase_4"/>
    <property type="match status" value="1"/>
</dbReference>
<proteinExistence type="inferred from homology"/>
<dbReference type="PANTHER" id="PTHR10794:SF93">
    <property type="entry name" value="SERINE AMINOPEPTIDASE S33 DOMAIN-CONTAINING PROTEIN"/>
    <property type="match status" value="1"/>
</dbReference>
<sequence length="412" mass="45332">MELKMVEAWTQACADSGMEAYLILAVALVASCAVFYYYTERQSKVQLVYNGASKLNQFIAKNCATLNSSYHPPWWAMSAHVQVLLTVLWPQAKVQYSREMVPCKDGGEVALDWVRGADTLDNSAPIVLVLHGLTGASNRRCFLVLSREIPLIGCSLGYRSFCVDALQAGYRPVVFNKRGHGGTVLNVPKLQAFGCVSDMTFVIEHIRRAFPTAPLVGVGFSAGSGLLVSYLGEMGVDSKLDAGVLVSPGYDAVDLFCNGAINAPYNSVLTFMLKKFLQQHEEALSPIIDFPAAMAASSVAEFDRHVYMRLHGYTDLDAYWKDNNPMRAVENIGVPVLCLNAKDDPVCTYGNINWSIFDINPNAMLGITTYGSHCGYYETTSSFSPFHLKSWATKAALDYLNTALRYRQQPST</sequence>
<dbReference type="InterPro" id="IPR012020">
    <property type="entry name" value="ABHD4"/>
</dbReference>
<dbReference type="SUPFAM" id="SSF53474">
    <property type="entry name" value="alpha/beta-Hydrolases"/>
    <property type="match status" value="1"/>
</dbReference>
<dbReference type="PANTHER" id="PTHR10794">
    <property type="entry name" value="ABHYDROLASE DOMAIN-CONTAINING PROTEIN"/>
    <property type="match status" value="1"/>
</dbReference>
<feature type="active site" description="Charge relay system" evidence="2">
    <location>
        <position position="373"/>
    </location>
</feature>
<keyword evidence="7" id="KW-1185">Reference proteome</keyword>
<reference evidence="5" key="2">
    <citation type="submission" date="2019-06" db="EMBL/GenBank/DDBJ databases">
        <title>Genomics analysis of Aphanomyces spp. identifies a new class of oomycete effector associated with host adaptation.</title>
        <authorList>
            <person name="Gaulin E."/>
        </authorList>
    </citation>
    <scope>NUCLEOTIDE SEQUENCE</scope>
    <source>
        <strain evidence="5">CBS 578.67</strain>
    </source>
</reference>
<protein>
    <submittedName>
        <fullName evidence="6">Aste57867_15213 protein</fullName>
    </submittedName>
</protein>
<keyword evidence="3" id="KW-0472">Membrane</keyword>
<evidence type="ECO:0000313" key="7">
    <source>
        <dbReference type="Proteomes" id="UP000332933"/>
    </source>
</evidence>
<feature type="domain" description="Serine aminopeptidase S33" evidence="4">
    <location>
        <begin position="158"/>
        <end position="350"/>
    </location>
</feature>
<dbReference type="AlphaFoldDB" id="A0A485L2N2"/>
<dbReference type="GO" id="GO:0034338">
    <property type="term" value="F:short-chain carboxylesterase activity"/>
    <property type="evidence" value="ECO:0007669"/>
    <property type="project" value="TreeGrafter"/>
</dbReference>